<dbReference type="RefSeq" id="WP_021680662.1">
    <property type="nucleotide sequence ID" value="NZ_KI260296.1"/>
</dbReference>
<proteinExistence type="predicted"/>
<dbReference type="PATRIC" id="fig|411473.3.peg.2086"/>
<name>U2KJI3_9FIRM</name>
<comment type="caution">
    <text evidence="1">The sequence shown here is derived from an EMBL/GenBank/DDBJ whole genome shotgun (WGS) entry which is preliminary data.</text>
</comment>
<evidence type="ECO:0000313" key="2">
    <source>
        <dbReference type="Proteomes" id="UP000016662"/>
    </source>
</evidence>
<dbReference type="eggNOG" id="ENOG50309IW">
    <property type="taxonomic scope" value="Bacteria"/>
</dbReference>
<protein>
    <submittedName>
        <fullName evidence="1">Uncharacterized protein</fullName>
    </submittedName>
</protein>
<organism evidence="1 2">
    <name type="scientific">Ruminococcus callidus ATCC 27760</name>
    <dbReference type="NCBI Taxonomy" id="411473"/>
    <lineage>
        <taxon>Bacteria</taxon>
        <taxon>Bacillati</taxon>
        <taxon>Bacillota</taxon>
        <taxon>Clostridia</taxon>
        <taxon>Eubacteriales</taxon>
        <taxon>Oscillospiraceae</taxon>
        <taxon>Ruminococcus</taxon>
    </lineage>
</organism>
<dbReference type="STRING" id="411473.RUMCAL_02495"/>
<sequence>MEHQNPFSYAEFLRIFEHDDWFLIDETVFYLDYAPDEEYYLGCLREYEEPYWAGYCDISEDGCFRTASALLNAKIFHGRSVKERWENVRFFQIGGIPVETWLELYEEDLPKVERESRIEELYGEFLLWNCGFHSSETYLSMLDTLLLEYPENALLLKLKKFSESRKVTCRLFLHHWNYESVSAGRADSSSYAAFGKYLFSALQKQYEGSQFNPETYSIGCFCLWHYLPEAVKAKEPFSTLCRVKTYWDRNDTQAWKLLQQAFAFYDSGNTA</sequence>
<reference evidence="1 2" key="1">
    <citation type="submission" date="2013-07" db="EMBL/GenBank/DDBJ databases">
        <authorList>
            <person name="Weinstock G."/>
            <person name="Sodergren E."/>
            <person name="Wylie T."/>
            <person name="Fulton L."/>
            <person name="Fulton R."/>
            <person name="Fronick C."/>
            <person name="O'Laughlin M."/>
            <person name="Godfrey J."/>
            <person name="Miner T."/>
            <person name="Herter B."/>
            <person name="Appelbaum E."/>
            <person name="Cordes M."/>
            <person name="Lek S."/>
            <person name="Wollam A."/>
            <person name="Pepin K.H."/>
            <person name="Palsikar V.B."/>
            <person name="Mitreva M."/>
            <person name="Wilson R.K."/>
        </authorList>
    </citation>
    <scope>NUCLEOTIDE SEQUENCE [LARGE SCALE GENOMIC DNA]</scope>
    <source>
        <strain evidence="1 2">ATCC 27760</strain>
    </source>
</reference>
<dbReference type="Proteomes" id="UP000016662">
    <property type="component" value="Unassembled WGS sequence"/>
</dbReference>
<dbReference type="EMBL" id="AWVF01000297">
    <property type="protein sequence ID" value="ERJ92215.1"/>
    <property type="molecule type" value="Genomic_DNA"/>
</dbReference>
<keyword evidence="2" id="KW-1185">Reference proteome</keyword>
<accession>U2KJI3</accession>
<dbReference type="HOGENOM" id="CLU_1026319_0_0_9"/>
<evidence type="ECO:0000313" key="1">
    <source>
        <dbReference type="EMBL" id="ERJ92215.1"/>
    </source>
</evidence>
<dbReference type="AlphaFoldDB" id="U2KJI3"/>
<gene>
    <name evidence="1" type="ORF">RUMCAL_02495</name>
</gene>